<evidence type="ECO:0000259" key="11">
    <source>
        <dbReference type="SMART" id="SM00478"/>
    </source>
</evidence>
<keyword evidence="13" id="KW-1185">Reference proteome</keyword>
<dbReference type="EC" id="4.2.99.18" evidence="2"/>
<dbReference type="Gene3D" id="1.10.1670.10">
    <property type="entry name" value="Helix-hairpin-Helix base-excision DNA repair enzymes (C-terminal)"/>
    <property type="match status" value="1"/>
</dbReference>
<evidence type="ECO:0000256" key="2">
    <source>
        <dbReference type="ARBA" id="ARBA00012720"/>
    </source>
</evidence>
<protein>
    <recommendedName>
        <fullName evidence="2">DNA-(apurinic or apyrimidinic site) lyase</fullName>
        <ecNumber evidence="2">4.2.99.18</ecNumber>
    </recommendedName>
</protein>
<dbReference type="SUPFAM" id="SSF55945">
    <property type="entry name" value="TATA-box binding protein-like"/>
    <property type="match status" value="1"/>
</dbReference>
<keyword evidence="4" id="KW-0378">Hydrolase</keyword>
<dbReference type="CDD" id="cd00056">
    <property type="entry name" value="ENDO3c"/>
    <property type="match status" value="1"/>
</dbReference>
<dbReference type="PANTHER" id="PTHR10242:SF2">
    <property type="entry name" value="N-GLYCOSYLASE_DNA LYASE"/>
    <property type="match status" value="1"/>
</dbReference>
<feature type="domain" description="HhH-GPD" evidence="11">
    <location>
        <begin position="131"/>
        <end position="277"/>
    </location>
</feature>
<dbReference type="InterPro" id="IPR012904">
    <property type="entry name" value="OGG_N"/>
</dbReference>
<sequence>MSMSRPPFPAGWASVRMDPRNLSLANTLPVGQAFLWHRHPLPATAPPFEEYSRAIHSPPRVVCLRQSPTHIYYTAVYPSGSVPEPDTSFHLTRQWLEDYFQLVKYPDLETMYLDWRRRDPELFGKVHVNDRATGVRVLRQDPWECLLALEKSLRDLGFGYRAPFIEASLLLLRNKFGDKEGNIEAGLMGWRDEDVDIVRENLIALKGVGRKVADCVMLMCLDKPSLIPIDTHVANIAARHPAFPSRLKNKPMSKQIYEETQEFLLSRWGPMGGWCQAVLFAADLPQSQGKTKVKTKVESVLKTVVKTETSLDSVDGIRRKRREDEVEKPPALKRTRSATKQAQHVLMGVDIKYDENKDR</sequence>
<dbReference type="GeneID" id="89990118"/>
<dbReference type="RefSeq" id="XP_064721264.1">
    <property type="nucleotide sequence ID" value="XM_064865192.1"/>
</dbReference>
<dbReference type="InterPro" id="IPR052054">
    <property type="entry name" value="Oxidative_DNA_repair_enzyme"/>
</dbReference>
<evidence type="ECO:0000313" key="12">
    <source>
        <dbReference type="EMBL" id="WVO22025.1"/>
    </source>
</evidence>
<dbReference type="PANTHER" id="PTHR10242">
    <property type="entry name" value="8-OXOGUANINE DNA GLYCOSYLASE"/>
    <property type="match status" value="1"/>
</dbReference>
<dbReference type="Pfam" id="PF07934">
    <property type="entry name" value="OGG_N"/>
    <property type="match status" value="1"/>
</dbReference>
<dbReference type="InterPro" id="IPR011257">
    <property type="entry name" value="DNA_glycosylase"/>
</dbReference>
<evidence type="ECO:0000256" key="3">
    <source>
        <dbReference type="ARBA" id="ARBA00022763"/>
    </source>
</evidence>
<dbReference type="Gene3D" id="3.30.310.40">
    <property type="match status" value="1"/>
</dbReference>
<proteinExistence type="inferred from homology"/>
<dbReference type="EMBL" id="CP143810">
    <property type="protein sequence ID" value="WVO22025.1"/>
    <property type="molecule type" value="Genomic_DNA"/>
</dbReference>
<evidence type="ECO:0000256" key="7">
    <source>
        <dbReference type="ARBA" id="ARBA00023268"/>
    </source>
</evidence>
<keyword evidence="7" id="KW-0511">Multifunctional enzyme</keyword>
<evidence type="ECO:0000256" key="10">
    <source>
        <dbReference type="SAM" id="MobiDB-lite"/>
    </source>
</evidence>
<evidence type="ECO:0000256" key="9">
    <source>
        <dbReference type="ARBA" id="ARBA00044632"/>
    </source>
</evidence>
<dbReference type="SMART" id="SM00478">
    <property type="entry name" value="ENDO3c"/>
    <property type="match status" value="1"/>
</dbReference>
<keyword evidence="8" id="KW-0326">Glycosidase</keyword>
<name>A0ABZ2AU07_9TREE</name>
<dbReference type="InterPro" id="IPR003265">
    <property type="entry name" value="HhH-GPD_domain"/>
</dbReference>
<keyword evidence="5" id="KW-0234">DNA repair</keyword>
<dbReference type="InterPro" id="IPR023170">
    <property type="entry name" value="HhH_base_excis_C"/>
</dbReference>
<evidence type="ECO:0000256" key="4">
    <source>
        <dbReference type="ARBA" id="ARBA00022801"/>
    </source>
</evidence>
<dbReference type="SUPFAM" id="SSF48150">
    <property type="entry name" value="DNA-glycosylase"/>
    <property type="match status" value="1"/>
</dbReference>
<evidence type="ECO:0000313" key="13">
    <source>
        <dbReference type="Proteomes" id="UP001432216"/>
    </source>
</evidence>
<dbReference type="Gene3D" id="1.10.340.30">
    <property type="entry name" value="Hypothetical protein, domain 2"/>
    <property type="match status" value="1"/>
</dbReference>
<gene>
    <name evidence="12" type="ORF">IAS62_003345</name>
</gene>
<feature type="region of interest" description="Disordered" evidence="10">
    <location>
        <begin position="319"/>
        <end position="340"/>
    </location>
</feature>
<comment type="catalytic activity">
    <reaction evidence="9">
        <text>2'-deoxyribonucleotide-(2'-deoxyribose 5'-phosphate)-2'-deoxyribonucleotide-DNA = a 3'-end 2'-deoxyribonucleotide-(2,3-dehydro-2,3-deoxyribose 5'-phosphate)-DNA + a 5'-end 5'-phospho-2'-deoxyribonucleoside-DNA + H(+)</text>
        <dbReference type="Rhea" id="RHEA:66592"/>
        <dbReference type="Rhea" id="RHEA-COMP:13180"/>
        <dbReference type="Rhea" id="RHEA-COMP:16897"/>
        <dbReference type="Rhea" id="RHEA-COMP:17067"/>
        <dbReference type="ChEBI" id="CHEBI:15378"/>
        <dbReference type="ChEBI" id="CHEBI:136412"/>
        <dbReference type="ChEBI" id="CHEBI:157695"/>
        <dbReference type="ChEBI" id="CHEBI:167181"/>
        <dbReference type="EC" id="4.2.99.18"/>
    </reaction>
</comment>
<keyword evidence="3" id="KW-0227">DNA damage</keyword>
<comment type="similarity">
    <text evidence="1">Belongs to the type-1 OGG1 family.</text>
</comment>
<reference evidence="12 13" key="1">
    <citation type="submission" date="2024-01" db="EMBL/GenBank/DDBJ databases">
        <title>Comparative genomics of Cryptococcus and Kwoniella reveals pathogenesis evolution and contrasting modes of karyotype evolution via chromosome fusion or intercentromeric recombination.</title>
        <authorList>
            <person name="Coelho M.A."/>
            <person name="David-Palma M."/>
            <person name="Shea T."/>
            <person name="Bowers K."/>
            <person name="McGinley-Smith S."/>
            <person name="Mohammad A.W."/>
            <person name="Gnirke A."/>
            <person name="Yurkov A.M."/>
            <person name="Nowrousian M."/>
            <person name="Sun S."/>
            <person name="Cuomo C.A."/>
            <person name="Heitman J."/>
        </authorList>
    </citation>
    <scope>NUCLEOTIDE SEQUENCE [LARGE SCALE GENOMIC DNA]</scope>
    <source>
        <strain evidence="12 13">7685027</strain>
    </source>
</reference>
<evidence type="ECO:0000256" key="8">
    <source>
        <dbReference type="ARBA" id="ARBA00023295"/>
    </source>
</evidence>
<keyword evidence="6" id="KW-0456">Lyase</keyword>
<evidence type="ECO:0000256" key="6">
    <source>
        <dbReference type="ARBA" id="ARBA00023239"/>
    </source>
</evidence>
<dbReference type="Proteomes" id="UP001432216">
    <property type="component" value="Chromosome 5"/>
</dbReference>
<accession>A0ABZ2AU07</accession>
<evidence type="ECO:0000256" key="1">
    <source>
        <dbReference type="ARBA" id="ARBA00010679"/>
    </source>
</evidence>
<organism evidence="12 13">
    <name type="scientific">Cryptococcus decagattii</name>
    <dbReference type="NCBI Taxonomy" id="1859122"/>
    <lineage>
        <taxon>Eukaryota</taxon>
        <taxon>Fungi</taxon>
        <taxon>Dikarya</taxon>
        <taxon>Basidiomycota</taxon>
        <taxon>Agaricomycotina</taxon>
        <taxon>Tremellomycetes</taxon>
        <taxon>Tremellales</taxon>
        <taxon>Cryptococcaceae</taxon>
        <taxon>Cryptococcus</taxon>
        <taxon>Cryptococcus gattii species complex</taxon>
    </lineage>
</organism>
<evidence type="ECO:0000256" key="5">
    <source>
        <dbReference type="ARBA" id="ARBA00023204"/>
    </source>
</evidence>